<protein>
    <submittedName>
        <fullName evidence="3">Uncharacterized protein</fullName>
    </submittedName>
</protein>
<dbReference type="KEGG" id="gms:SOIL9_74570"/>
<feature type="region of interest" description="Disordered" evidence="1">
    <location>
        <begin position="125"/>
        <end position="160"/>
    </location>
</feature>
<feature type="compositionally biased region" description="Basic and acidic residues" evidence="1">
    <location>
        <begin position="174"/>
        <end position="189"/>
    </location>
</feature>
<evidence type="ECO:0000256" key="1">
    <source>
        <dbReference type="SAM" id="MobiDB-lite"/>
    </source>
</evidence>
<keyword evidence="2" id="KW-0472">Membrane</keyword>
<organism evidence="3 4">
    <name type="scientific">Gemmata massiliana</name>
    <dbReference type="NCBI Taxonomy" id="1210884"/>
    <lineage>
        <taxon>Bacteria</taxon>
        <taxon>Pseudomonadati</taxon>
        <taxon>Planctomycetota</taxon>
        <taxon>Planctomycetia</taxon>
        <taxon>Gemmatales</taxon>
        <taxon>Gemmataceae</taxon>
        <taxon>Gemmata</taxon>
    </lineage>
</organism>
<feature type="transmembrane region" description="Helical" evidence="2">
    <location>
        <begin position="80"/>
        <end position="101"/>
    </location>
</feature>
<evidence type="ECO:0000313" key="4">
    <source>
        <dbReference type="Proteomes" id="UP000464178"/>
    </source>
</evidence>
<keyword evidence="2" id="KW-1133">Transmembrane helix</keyword>
<dbReference type="Proteomes" id="UP000464178">
    <property type="component" value="Chromosome"/>
</dbReference>
<name>A0A6P2DI60_9BACT</name>
<proteinExistence type="predicted"/>
<dbReference type="RefSeq" id="WP_162672791.1">
    <property type="nucleotide sequence ID" value="NZ_LR593886.1"/>
</dbReference>
<dbReference type="AlphaFoldDB" id="A0A6P2DI60"/>
<evidence type="ECO:0000256" key="2">
    <source>
        <dbReference type="SAM" id="Phobius"/>
    </source>
</evidence>
<evidence type="ECO:0000313" key="3">
    <source>
        <dbReference type="EMBL" id="VTS02616.1"/>
    </source>
</evidence>
<accession>A0A6P2DI60</accession>
<keyword evidence="2" id="KW-0812">Transmembrane</keyword>
<reference evidence="3 4" key="1">
    <citation type="submission" date="2019-05" db="EMBL/GenBank/DDBJ databases">
        <authorList>
            <consortium name="Science for Life Laboratories"/>
        </authorList>
    </citation>
    <scope>NUCLEOTIDE SEQUENCE [LARGE SCALE GENOMIC DNA]</scope>
    <source>
        <strain evidence="3">Soil9</strain>
    </source>
</reference>
<gene>
    <name evidence="3" type="ORF">SOIL9_74570</name>
</gene>
<feature type="region of interest" description="Disordered" evidence="1">
    <location>
        <begin position="173"/>
        <end position="211"/>
    </location>
</feature>
<sequence>MPEPTLQATALRYAAGDLSTDETAEFEMQLADDQDARDALSEAVRLSAAAIGQKAPAPHPSFRAILRARANWDRARGRPLMWAGTGAAVVAVCTLIGLALADGTEAELDTAGAPASVAVAPFTEEAPDPHSAENASAPESHEPSAQGIMDHLASSPCGANDASRSVAEIWADLSTHDSVEKARDEEVRWRQKMQSLSHPHHVSAASRADSP</sequence>
<keyword evidence="4" id="KW-1185">Reference proteome</keyword>
<dbReference type="EMBL" id="LR593886">
    <property type="protein sequence ID" value="VTS02616.1"/>
    <property type="molecule type" value="Genomic_DNA"/>
</dbReference>